<reference evidence="2 3" key="1">
    <citation type="submission" date="2018-08" db="EMBL/GenBank/DDBJ databases">
        <title>Erythrobacter zhengii sp.nov., a bacterium isolated from deep-sea sediment.</title>
        <authorList>
            <person name="Fang C."/>
            <person name="Wu Y.-H."/>
            <person name="Sun C."/>
            <person name="Wang H."/>
            <person name="Cheng H."/>
            <person name="Meng F.-X."/>
            <person name="Wang C.-S."/>
            <person name="Xu X.-W."/>
        </authorList>
    </citation>
    <scope>NUCLEOTIDE SEQUENCE [LARGE SCALE GENOMIC DNA]</scope>
    <source>
        <strain evidence="2 3">V18</strain>
    </source>
</reference>
<sequence>MRAALIAIPHPGEGIMPAIAGKSVAHRQLLFAREVGCESVIAFGSGASPDGIDLRHAAERVGVKFSVISTAHALPGIIREDDSLLVLTPGLLPESRVALDLLRAEGDRILVVSAGPGARAGFERIDLDRAWAGAMTIPGHLLGGLAGLPEDVAPHGALLRIALQQRLPEARLADSSLDDGRWIQVSSREVAESRTAEWLHNQLGGEVAGAPSRWLARKFITGAGSKLAQMRHARAAALTLALCLMGASMAAGIYERPAFGFALAALSVPVLELFLAISRLGVAPFGELRRWPWICFAVDATLFVLGVLAIDSLPYRAIFPPAVLAFGLLLLDKRVLPRWLLPLKDRMVIGGFLAILAAIAKPELGIMLAGLLVLAANTISPRR</sequence>
<dbReference type="EMBL" id="QXFL01000001">
    <property type="protein sequence ID" value="RIV88770.1"/>
    <property type="molecule type" value="Genomic_DNA"/>
</dbReference>
<proteinExistence type="predicted"/>
<feature type="transmembrane region" description="Helical" evidence="1">
    <location>
        <begin position="352"/>
        <end position="376"/>
    </location>
</feature>
<gene>
    <name evidence="2" type="ORF">D2V07_00375</name>
</gene>
<keyword evidence="1" id="KW-0472">Membrane</keyword>
<keyword evidence="1" id="KW-1133">Transmembrane helix</keyword>
<evidence type="ECO:0000256" key="1">
    <source>
        <dbReference type="SAM" id="Phobius"/>
    </source>
</evidence>
<feature type="transmembrane region" description="Helical" evidence="1">
    <location>
        <begin position="290"/>
        <end position="309"/>
    </location>
</feature>
<feature type="transmembrane region" description="Helical" evidence="1">
    <location>
        <begin position="259"/>
        <end position="278"/>
    </location>
</feature>
<protein>
    <submittedName>
        <fullName evidence="2">Uncharacterized protein</fullName>
    </submittedName>
</protein>
<keyword evidence="3" id="KW-1185">Reference proteome</keyword>
<evidence type="ECO:0000313" key="3">
    <source>
        <dbReference type="Proteomes" id="UP000286576"/>
    </source>
</evidence>
<keyword evidence="1" id="KW-0812">Transmembrane</keyword>
<dbReference type="Proteomes" id="UP000286576">
    <property type="component" value="Unassembled WGS sequence"/>
</dbReference>
<evidence type="ECO:0000313" key="2">
    <source>
        <dbReference type="EMBL" id="RIV88770.1"/>
    </source>
</evidence>
<comment type="caution">
    <text evidence="2">The sequence shown here is derived from an EMBL/GenBank/DDBJ whole genome shotgun (WGS) entry which is preliminary data.</text>
</comment>
<feature type="transmembrane region" description="Helical" evidence="1">
    <location>
        <begin position="235"/>
        <end position="253"/>
    </location>
</feature>
<dbReference type="AlphaFoldDB" id="A0A418NVY5"/>
<organism evidence="2 3">
    <name type="scientific">Aurantiacibacter zhengii</name>
    <dbReference type="NCBI Taxonomy" id="2307003"/>
    <lineage>
        <taxon>Bacteria</taxon>
        <taxon>Pseudomonadati</taxon>
        <taxon>Pseudomonadota</taxon>
        <taxon>Alphaproteobacteria</taxon>
        <taxon>Sphingomonadales</taxon>
        <taxon>Erythrobacteraceae</taxon>
        <taxon>Aurantiacibacter</taxon>
    </lineage>
</organism>
<accession>A0A418NVY5</accession>
<name>A0A418NVY5_9SPHN</name>